<dbReference type="InterPro" id="IPR036986">
    <property type="entry name" value="S4_RNA-bd_sf"/>
</dbReference>
<organism evidence="4 5">
    <name type="scientific">Chryseobacterium populi</name>
    <dbReference type="NCBI Taxonomy" id="1144316"/>
    <lineage>
        <taxon>Bacteria</taxon>
        <taxon>Pseudomonadati</taxon>
        <taxon>Bacteroidota</taxon>
        <taxon>Flavobacteriia</taxon>
        <taxon>Flavobacteriales</taxon>
        <taxon>Weeksellaceae</taxon>
        <taxon>Chryseobacterium group</taxon>
        <taxon>Chryseobacterium</taxon>
    </lineage>
</organism>
<feature type="compositionally biased region" description="Acidic residues" evidence="2">
    <location>
        <begin position="128"/>
        <end position="149"/>
    </location>
</feature>
<name>J2JYC1_9FLAO</name>
<dbReference type="Pfam" id="PF01479">
    <property type="entry name" value="S4"/>
    <property type="match status" value="1"/>
</dbReference>
<reference evidence="4 5" key="1">
    <citation type="journal article" date="2012" name="J. Bacteriol.">
        <title>Twenty-one genome sequences from Pseudomonas species and 19 genome sequences from diverse bacteria isolated from the rhizosphere and endosphere of Populus deltoides.</title>
        <authorList>
            <person name="Brown S.D."/>
            <person name="Utturkar S.M."/>
            <person name="Klingeman D.M."/>
            <person name="Johnson C.M."/>
            <person name="Martin S.L."/>
            <person name="Land M.L."/>
            <person name="Lu T.Y."/>
            <person name="Schadt C.W."/>
            <person name="Doktycz M.J."/>
            <person name="Pelletier D.A."/>
        </authorList>
    </citation>
    <scope>NUCLEOTIDE SEQUENCE [LARGE SCALE GENOMIC DNA]</scope>
    <source>
        <strain evidence="4 5">CF314</strain>
    </source>
</reference>
<dbReference type="InterPro" id="IPR002942">
    <property type="entry name" value="S4_RNA-bd"/>
</dbReference>
<keyword evidence="4" id="KW-0346">Stress response</keyword>
<dbReference type="SMART" id="SM00363">
    <property type="entry name" value="S4"/>
    <property type="match status" value="1"/>
</dbReference>
<feature type="region of interest" description="Disordered" evidence="2">
    <location>
        <begin position="99"/>
        <end position="149"/>
    </location>
</feature>
<dbReference type="EMBL" id="AKJY01000028">
    <property type="protein sequence ID" value="EJL72890.1"/>
    <property type="molecule type" value="Genomic_DNA"/>
</dbReference>
<dbReference type="PROSITE" id="PS50889">
    <property type="entry name" value="S4"/>
    <property type="match status" value="1"/>
</dbReference>
<gene>
    <name evidence="4" type="ORF">PMI13_01787</name>
</gene>
<dbReference type="Proteomes" id="UP000007509">
    <property type="component" value="Unassembled WGS sequence"/>
</dbReference>
<feature type="compositionally biased region" description="Basic and acidic residues" evidence="2">
    <location>
        <begin position="99"/>
        <end position="116"/>
    </location>
</feature>
<keyword evidence="5" id="KW-1185">Reference proteome</keyword>
<evidence type="ECO:0000256" key="1">
    <source>
        <dbReference type="PROSITE-ProRule" id="PRU00182"/>
    </source>
</evidence>
<dbReference type="AlphaFoldDB" id="J2JYC1"/>
<feature type="domain" description="RNA-binding S4" evidence="3">
    <location>
        <begin position="1"/>
        <end position="59"/>
    </location>
</feature>
<dbReference type="RefSeq" id="WP_007842796.1">
    <property type="nucleotide sequence ID" value="NZ_AKJY01000028.1"/>
</dbReference>
<dbReference type="GO" id="GO:0003723">
    <property type="term" value="F:RNA binding"/>
    <property type="evidence" value="ECO:0007669"/>
    <property type="project" value="UniProtKB-KW"/>
</dbReference>
<sequence>MRIDKFLWSIRFYKTRSIATEEIKKNRVSIGTSAVKSSKEVKEGDEIKIRKNQIDYKIKVIQIPKSRIGAKLVPLHIRDITDKEQYELLKLRKMSQDYYRNRGEGRPTKKDRRDMDDYVGNDITADFTDWDDFFGETDDDEENETEKDL</sequence>
<evidence type="ECO:0000259" key="3">
    <source>
        <dbReference type="SMART" id="SM00363"/>
    </source>
</evidence>
<dbReference type="Gene3D" id="3.10.290.10">
    <property type="entry name" value="RNA-binding S4 domain"/>
    <property type="match status" value="1"/>
</dbReference>
<dbReference type="PATRIC" id="fig|1144316.3.peg.1797"/>
<accession>J2JYC1</accession>
<keyword evidence="1" id="KW-0694">RNA-binding</keyword>
<dbReference type="SUPFAM" id="SSF55174">
    <property type="entry name" value="Alpha-L RNA-binding motif"/>
    <property type="match status" value="1"/>
</dbReference>
<evidence type="ECO:0000256" key="2">
    <source>
        <dbReference type="SAM" id="MobiDB-lite"/>
    </source>
</evidence>
<protein>
    <submittedName>
        <fullName evidence="4">Ribosome-associated heat shock protein implicated in recycling of 50S subunit</fullName>
    </submittedName>
</protein>
<dbReference type="CDD" id="cd00165">
    <property type="entry name" value="S4"/>
    <property type="match status" value="1"/>
</dbReference>
<comment type="caution">
    <text evidence="4">The sequence shown here is derived from an EMBL/GenBank/DDBJ whole genome shotgun (WGS) entry which is preliminary data.</text>
</comment>
<proteinExistence type="predicted"/>
<evidence type="ECO:0000313" key="4">
    <source>
        <dbReference type="EMBL" id="EJL72890.1"/>
    </source>
</evidence>
<evidence type="ECO:0000313" key="5">
    <source>
        <dbReference type="Proteomes" id="UP000007509"/>
    </source>
</evidence>
<dbReference type="OrthoDB" id="9797176at2"/>